<feature type="transmembrane region" description="Helical" evidence="9">
    <location>
        <begin position="97"/>
        <end position="116"/>
    </location>
</feature>
<keyword evidence="12" id="KW-1185">Reference proteome</keyword>
<keyword evidence="5" id="KW-0129">CBS domain</keyword>
<proteinExistence type="predicted"/>
<evidence type="ECO:0000256" key="7">
    <source>
        <dbReference type="ARBA" id="ARBA00023180"/>
    </source>
</evidence>
<feature type="domain" description="CNNM transmembrane" evidence="10">
    <location>
        <begin position="8"/>
        <end position="191"/>
    </location>
</feature>
<evidence type="ECO:0000256" key="3">
    <source>
        <dbReference type="ARBA" id="ARBA00022737"/>
    </source>
</evidence>
<dbReference type="InterPro" id="IPR044751">
    <property type="entry name" value="Ion_transp-like_CBS"/>
</dbReference>
<keyword evidence="6 8" id="KW-0472">Membrane</keyword>
<evidence type="ECO:0000256" key="6">
    <source>
        <dbReference type="ARBA" id="ARBA00023136"/>
    </source>
</evidence>
<reference evidence="11" key="1">
    <citation type="submission" date="2020-03" db="EMBL/GenBank/DDBJ databases">
        <title>Castanea mollissima Vanexum genome sequencing.</title>
        <authorList>
            <person name="Staton M."/>
        </authorList>
    </citation>
    <scope>NUCLEOTIDE SEQUENCE</scope>
    <source>
        <tissue evidence="11">Leaf</tissue>
    </source>
</reference>
<dbReference type="OrthoDB" id="5353557at2759"/>
<dbReference type="FunFam" id="3.10.580.10:FF:000015">
    <property type="entry name" value="DUF21 domain-containing protein"/>
    <property type="match status" value="1"/>
</dbReference>
<dbReference type="GO" id="GO:0005737">
    <property type="term" value="C:cytoplasm"/>
    <property type="evidence" value="ECO:0007669"/>
    <property type="project" value="TreeGrafter"/>
</dbReference>
<dbReference type="GO" id="GO:0016020">
    <property type="term" value="C:membrane"/>
    <property type="evidence" value="ECO:0007669"/>
    <property type="project" value="UniProtKB-SubCell"/>
</dbReference>
<evidence type="ECO:0000313" key="11">
    <source>
        <dbReference type="EMBL" id="KAF3971630.1"/>
    </source>
</evidence>
<keyword evidence="2 8" id="KW-0812">Transmembrane</keyword>
<dbReference type="AlphaFoldDB" id="A0A8J4RQZ1"/>
<feature type="transmembrane region" description="Helical" evidence="9">
    <location>
        <begin position="123"/>
        <end position="147"/>
    </location>
</feature>
<evidence type="ECO:0000256" key="8">
    <source>
        <dbReference type="PROSITE-ProRule" id="PRU01193"/>
    </source>
</evidence>
<keyword evidence="3" id="KW-0677">Repeat</keyword>
<evidence type="ECO:0000256" key="9">
    <source>
        <dbReference type="SAM" id="Phobius"/>
    </source>
</evidence>
<dbReference type="CDD" id="cd04590">
    <property type="entry name" value="CBS_pair_CorC_HlyC_assoc"/>
    <property type="match status" value="1"/>
</dbReference>
<dbReference type="EMBL" id="JRKL02000409">
    <property type="protein sequence ID" value="KAF3971630.1"/>
    <property type="molecule type" value="Genomic_DNA"/>
</dbReference>
<comment type="caution">
    <text evidence="11">The sequence shown here is derived from an EMBL/GenBank/DDBJ whole genome shotgun (WGS) entry which is preliminary data.</text>
</comment>
<organism evidence="11 12">
    <name type="scientific">Castanea mollissima</name>
    <name type="common">Chinese chestnut</name>
    <dbReference type="NCBI Taxonomy" id="60419"/>
    <lineage>
        <taxon>Eukaryota</taxon>
        <taxon>Viridiplantae</taxon>
        <taxon>Streptophyta</taxon>
        <taxon>Embryophyta</taxon>
        <taxon>Tracheophyta</taxon>
        <taxon>Spermatophyta</taxon>
        <taxon>Magnoliopsida</taxon>
        <taxon>eudicotyledons</taxon>
        <taxon>Gunneridae</taxon>
        <taxon>Pentapetalae</taxon>
        <taxon>rosids</taxon>
        <taxon>fabids</taxon>
        <taxon>Fagales</taxon>
        <taxon>Fagaceae</taxon>
        <taxon>Castanea</taxon>
    </lineage>
</organism>
<comment type="subcellular location">
    <subcellularLocation>
        <location evidence="1">Membrane</location>
        <topology evidence="1">Multi-pass membrane protein</topology>
    </subcellularLocation>
</comment>
<evidence type="ECO:0000256" key="4">
    <source>
        <dbReference type="ARBA" id="ARBA00022989"/>
    </source>
</evidence>
<evidence type="ECO:0000256" key="2">
    <source>
        <dbReference type="ARBA" id="ARBA00022692"/>
    </source>
</evidence>
<dbReference type="InterPro" id="IPR046342">
    <property type="entry name" value="CBS_dom_sf"/>
</dbReference>
<protein>
    <recommendedName>
        <fullName evidence="10">CNNM transmembrane domain-containing protein</fullName>
    </recommendedName>
</protein>
<gene>
    <name evidence="11" type="ORF">CMV_004783</name>
</gene>
<dbReference type="InterPro" id="IPR002550">
    <property type="entry name" value="CNNM"/>
</dbReference>
<evidence type="ECO:0000259" key="10">
    <source>
        <dbReference type="PROSITE" id="PS51846"/>
    </source>
</evidence>
<dbReference type="Proteomes" id="UP000737018">
    <property type="component" value="Unassembled WGS sequence"/>
</dbReference>
<feature type="transmembrane region" description="Helical" evidence="9">
    <location>
        <begin position="12"/>
        <end position="34"/>
    </location>
</feature>
<keyword evidence="4 8" id="KW-1133">Transmembrane helix</keyword>
<dbReference type="PANTHER" id="PTHR12064">
    <property type="entry name" value="METAL TRANSPORTER CNNM"/>
    <property type="match status" value="1"/>
</dbReference>
<dbReference type="PROSITE" id="PS51846">
    <property type="entry name" value="CNNM"/>
    <property type="match status" value="1"/>
</dbReference>
<evidence type="ECO:0000313" key="12">
    <source>
        <dbReference type="Proteomes" id="UP000737018"/>
    </source>
</evidence>
<dbReference type="SUPFAM" id="SSF54631">
    <property type="entry name" value="CBS-domain pair"/>
    <property type="match status" value="1"/>
</dbReference>
<dbReference type="Pfam" id="PF01595">
    <property type="entry name" value="CNNM"/>
    <property type="match status" value="1"/>
</dbReference>
<evidence type="ECO:0000256" key="5">
    <source>
        <dbReference type="ARBA" id="ARBA00023122"/>
    </source>
</evidence>
<dbReference type="Gene3D" id="3.10.580.10">
    <property type="entry name" value="CBS-domain"/>
    <property type="match status" value="1"/>
</dbReference>
<dbReference type="GO" id="GO:0010960">
    <property type="term" value="P:magnesium ion homeostasis"/>
    <property type="evidence" value="ECO:0007669"/>
    <property type="project" value="InterPro"/>
</dbReference>
<name>A0A8J4RQZ1_9ROSI</name>
<dbReference type="InterPro" id="IPR045095">
    <property type="entry name" value="ACDP"/>
</dbReference>
<dbReference type="PANTHER" id="PTHR12064:SF70">
    <property type="entry name" value="CNNM TRANSMEMBRANE DOMAIN-CONTAINING PROTEIN"/>
    <property type="match status" value="1"/>
</dbReference>
<sequence>MAVEYSCCETAFIIRIILITLLVLFAGLMSGLTLGLMSMSLVELEVLVKSGTPSDRKHAAKILPVVRRQHLLLCTLLICNAVAMETLPIFLDSLVTAWGAIVISVTLVVLFGEILPQAVCTRYGLAIGAVVAPFVQILVWICFPVAYPISKLLDRFLGKDHDALYRRAELKTLVDLHSNEAGKGGELTRDETMIIAGALELTKKTARDAMTPISSTFAIDINAKLDRDLMKLILEKGHSRLPVYYEQPRNIIGLILVKNLLTVHPADEVPAKNVTIRKILRVSENMPLYVLLNEFQKGHSHMAVVVGEHGNQIEQPSTENPTDVREVRVDIHVERHPQEKSLKSRRALKTLKSLSMNRGLSKTKSKKWLTDFHPEVLHINDELLPNFSEEGEAIGIITLEDVIEEVLQRHTGIQQASFTTETHNRHTTTTSFFYYRDKQAYKKLLLLRGI</sequence>
<accession>A0A8J4RQZ1</accession>
<evidence type="ECO:0000256" key="1">
    <source>
        <dbReference type="ARBA" id="ARBA00004141"/>
    </source>
</evidence>
<keyword evidence="7" id="KW-0325">Glycoprotein</keyword>
<dbReference type="GO" id="GO:0030026">
    <property type="term" value="P:intracellular manganese ion homeostasis"/>
    <property type="evidence" value="ECO:0007669"/>
    <property type="project" value="TreeGrafter"/>
</dbReference>